<dbReference type="RefSeq" id="WP_238898106.1">
    <property type="nucleotide sequence ID" value="NZ_JAKOGG010000018.1"/>
</dbReference>
<reference evidence="19" key="1">
    <citation type="submission" date="2023-07" db="EMBL/GenBank/DDBJ databases">
        <title>Shewanella mangrovi sp. nov., an acetaldehyde- degrading bacterium isolated from mangrove sediment.</title>
        <authorList>
            <person name="Liu Y."/>
        </authorList>
    </citation>
    <scope>NUCLEOTIDE SEQUENCE [LARGE SCALE GENOMIC DNA]</scope>
    <source>
        <strain evidence="19">C32</strain>
    </source>
</reference>
<name>A0ABT2FPN9_9GAMM</name>
<keyword evidence="19" id="KW-1185">Reference proteome</keyword>
<evidence type="ECO:0000256" key="5">
    <source>
        <dbReference type="ARBA" id="ARBA00022692"/>
    </source>
</evidence>
<dbReference type="InterPro" id="IPR000531">
    <property type="entry name" value="Beta-barrel_TonB"/>
</dbReference>
<keyword evidence="8" id="KW-0406">Ion transport</keyword>
<dbReference type="Proteomes" id="UP001201549">
    <property type="component" value="Unassembled WGS sequence"/>
</dbReference>
<feature type="domain" description="TonB-dependent receptor-like beta-barrel" evidence="16">
    <location>
        <begin position="218"/>
        <end position="614"/>
    </location>
</feature>
<evidence type="ECO:0000256" key="6">
    <source>
        <dbReference type="ARBA" id="ARBA00022729"/>
    </source>
</evidence>
<dbReference type="Pfam" id="PF07715">
    <property type="entry name" value="Plug"/>
    <property type="match status" value="1"/>
</dbReference>
<evidence type="ECO:0000259" key="16">
    <source>
        <dbReference type="Pfam" id="PF00593"/>
    </source>
</evidence>
<dbReference type="InterPro" id="IPR037066">
    <property type="entry name" value="Plug_dom_sf"/>
</dbReference>
<proteinExistence type="inferred from homology"/>
<comment type="caution">
    <text evidence="18">The sequence shown here is derived from an EMBL/GenBank/DDBJ whole genome shotgun (WGS) entry which is preliminary data.</text>
</comment>
<sequence>MGFKLTSLAVLCATATSLPVLADTQTTDEQMVVIGRQLETPLDLAANVTVIDASEIAASGATKLTDVLRGRAGIQISDSNTGAVFAMRGFNSGTAANNTLILLDGRRLNNIDIAAASISAIPLNQVERVEILSGSAGVLYGDQAVGGVINIITKAPNAAGGNVTLSAGSHDTYEARADVAGQITDEWRYFAAADYNESDNYRRNNANETGSVMARVQYDDGKRQFFVEGSYYDNKRENPGSLTWEQFQADPRQASSFQLGDYIHETTDAWRTHLQQQVSEHWSLAGDLNYSDSSVSSVSWGSPGKNTRSLLEFNPKALGKYQTDNGPLSVVLGADLHRGKADFDLSGTDRNNTQTLASVYLQQTVPLSKTLEYVIGGRYSHVKDELEDAAVYPEGVDLDEHAHALELGFNYRPVAGQRFYVRADQNFRFAKVDEQAYTSPGVMGLKPQKGDSIEAGWDLVANQYQLKLSLYRLALKDEIVFDGSAPTPVGGAFAGANINADESRRVGGSVTADWQVLSGWDVGAEYNYIDAEFTNGENDGKALSWVSKHSGRIYSSYDLNDVWQFYAEGQYQGKRYLEGDNANIDDKIDDYWLANVAINYRRDNWQASVRADNLFDKEYASAGFYSSWGNSYYSGAGRELRLSVSYHF</sequence>
<dbReference type="Gene3D" id="2.40.170.20">
    <property type="entry name" value="TonB-dependent receptor, beta-barrel domain"/>
    <property type="match status" value="1"/>
</dbReference>
<dbReference type="PROSITE" id="PS52016">
    <property type="entry name" value="TONB_DEPENDENT_REC_3"/>
    <property type="match status" value="1"/>
</dbReference>
<dbReference type="PANTHER" id="PTHR32552">
    <property type="entry name" value="FERRICHROME IRON RECEPTOR-RELATED"/>
    <property type="match status" value="1"/>
</dbReference>
<keyword evidence="10 12" id="KW-0472">Membrane</keyword>
<organism evidence="18 19">
    <name type="scientific">Shewanella electrica</name>
    <dbReference type="NCBI Taxonomy" id="515560"/>
    <lineage>
        <taxon>Bacteria</taxon>
        <taxon>Pseudomonadati</taxon>
        <taxon>Pseudomonadota</taxon>
        <taxon>Gammaproteobacteria</taxon>
        <taxon>Alteromonadales</taxon>
        <taxon>Shewanellaceae</taxon>
        <taxon>Shewanella</taxon>
    </lineage>
</organism>
<evidence type="ECO:0000259" key="17">
    <source>
        <dbReference type="Pfam" id="PF07715"/>
    </source>
</evidence>
<evidence type="ECO:0000313" key="18">
    <source>
        <dbReference type="EMBL" id="MCS4558290.1"/>
    </source>
</evidence>
<feature type="chain" id="PRO_5046664682" evidence="15">
    <location>
        <begin position="23"/>
        <end position="648"/>
    </location>
</feature>
<evidence type="ECO:0000256" key="12">
    <source>
        <dbReference type="PROSITE-ProRule" id="PRU01360"/>
    </source>
</evidence>
<dbReference type="SUPFAM" id="SSF56935">
    <property type="entry name" value="Porins"/>
    <property type="match status" value="1"/>
</dbReference>
<dbReference type="InterPro" id="IPR012910">
    <property type="entry name" value="Plug_dom"/>
</dbReference>
<feature type="signal peptide" evidence="15">
    <location>
        <begin position="1"/>
        <end position="22"/>
    </location>
</feature>
<evidence type="ECO:0000256" key="14">
    <source>
        <dbReference type="RuleBase" id="RU003357"/>
    </source>
</evidence>
<keyword evidence="7" id="KW-0408">Iron</keyword>
<evidence type="ECO:0000256" key="8">
    <source>
        <dbReference type="ARBA" id="ARBA00023065"/>
    </source>
</evidence>
<dbReference type="Gene3D" id="2.170.130.10">
    <property type="entry name" value="TonB-dependent receptor, plug domain"/>
    <property type="match status" value="1"/>
</dbReference>
<dbReference type="PROSITE" id="PS01156">
    <property type="entry name" value="TONB_DEPENDENT_REC_2"/>
    <property type="match status" value="1"/>
</dbReference>
<evidence type="ECO:0000256" key="10">
    <source>
        <dbReference type="ARBA" id="ARBA00023136"/>
    </source>
</evidence>
<evidence type="ECO:0000256" key="1">
    <source>
        <dbReference type="ARBA" id="ARBA00004571"/>
    </source>
</evidence>
<accession>A0ABT2FPN9</accession>
<comment type="similarity">
    <text evidence="12 14">Belongs to the TonB-dependent receptor family.</text>
</comment>
<keyword evidence="6 15" id="KW-0732">Signal</keyword>
<evidence type="ECO:0000256" key="2">
    <source>
        <dbReference type="ARBA" id="ARBA00022448"/>
    </source>
</evidence>
<evidence type="ECO:0000313" key="19">
    <source>
        <dbReference type="Proteomes" id="UP001201549"/>
    </source>
</evidence>
<keyword evidence="9 14" id="KW-0798">TonB box</keyword>
<dbReference type="EMBL" id="JAKOGG010000018">
    <property type="protein sequence ID" value="MCS4558290.1"/>
    <property type="molecule type" value="Genomic_DNA"/>
</dbReference>
<evidence type="ECO:0000256" key="9">
    <source>
        <dbReference type="ARBA" id="ARBA00023077"/>
    </source>
</evidence>
<dbReference type="InterPro" id="IPR010917">
    <property type="entry name" value="TonB_rcpt_CS"/>
</dbReference>
<dbReference type="Pfam" id="PF00593">
    <property type="entry name" value="TonB_dep_Rec_b-barrel"/>
    <property type="match status" value="1"/>
</dbReference>
<dbReference type="InterPro" id="IPR039426">
    <property type="entry name" value="TonB-dep_rcpt-like"/>
</dbReference>
<evidence type="ECO:0000256" key="15">
    <source>
        <dbReference type="SAM" id="SignalP"/>
    </source>
</evidence>
<feature type="domain" description="TonB-dependent receptor plug" evidence="17">
    <location>
        <begin position="42"/>
        <end position="148"/>
    </location>
</feature>
<evidence type="ECO:0000256" key="11">
    <source>
        <dbReference type="ARBA" id="ARBA00023237"/>
    </source>
</evidence>
<dbReference type="InterPro" id="IPR036942">
    <property type="entry name" value="Beta-barrel_TonB_sf"/>
</dbReference>
<keyword evidence="3 12" id="KW-1134">Transmembrane beta strand</keyword>
<dbReference type="CDD" id="cd01347">
    <property type="entry name" value="ligand_gated_channel"/>
    <property type="match status" value="1"/>
</dbReference>
<evidence type="ECO:0000256" key="13">
    <source>
        <dbReference type="PROSITE-ProRule" id="PRU10144"/>
    </source>
</evidence>
<feature type="short sequence motif" description="TonB C-terminal box" evidence="13">
    <location>
        <begin position="631"/>
        <end position="648"/>
    </location>
</feature>
<keyword evidence="4" id="KW-0410">Iron transport</keyword>
<keyword evidence="18" id="KW-0675">Receptor</keyword>
<evidence type="ECO:0000256" key="4">
    <source>
        <dbReference type="ARBA" id="ARBA00022496"/>
    </source>
</evidence>
<evidence type="ECO:0000256" key="7">
    <source>
        <dbReference type="ARBA" id="ARBA00023004"/>
    </source>
</evidence>
<keyword evidence="11 12" id="KW-0998">Cell outer membrane</keyword>
<dbReference type="PANTHER" id="PTHR32552:SF68">
    <property type="entry name" value="FERRICHROME OUTER MEMBRANE TRANSPORTER_PHAGE RECEPTOR"/>
    <property type="match status" value="1"/>
</dbReference>
<keyword evidence="2 12" id="KW-0813">Transport</keyword>
<comment type="subcellular location">
    <subcellularLocation>
        <location evidence="1 12">Cell outer membrane</location>
        <topology evidence="1 12">Multi-pass membrane protein</topology>
    </subcellularLocation>
</comment>
<gene>
    <name evidence="18" type="ORF">L9G74_17760</name>
</gene>
<keyword evidence="5 12" id="KW-0812">Transmembrane</keyword>
<protein>
    <submittedName>
        <fullName evidence="18">TonB-dependent receptor</fullName>
    </submittedName>
</protein>
<evidence type="ECO:0000256" key="3">
    <source>
        <dbReference type="ARBA" id="ARBA00022452"/>
    </source>
</evidence>